<dbReference type="EMBL" id="RJTW01000007">
    <property type="protein sequence ID" value="ROH89784.1"/>
    <property type="molecule type" value="Genomic_DNA"/>
</dbReference>
<proteinExistence type="predicted"/>
<feature type="domain" description="DUF6705" evidence="2">
    <location>
        <begin position="10"/>
        <end position="117"/>
    </location>
</feature>
<dbReference type="Pfam" id="PF20448">
    <property type="entry name" value="DUF6705"/>
    <property type="match status" value="1"/>
</dbReference>
<protein>
    <recommendedName>
        <fullName evidence="2">DUF6705 domain-containing protein</fullName>
    </recommendedName>
</protein>
<evidence type="ECO:0000259" key="2">
    <source>
        <dbReference type="Pfam" id="PF20448"/>
    </source>
</evidence>
<accession>A0ABX9X1W0</accession>
<feature type="signal peptide" evidence="1">
    <location>
        <begin position="1"/>
        <end position="30"/>
    </location>
</feature>
<dbReference type="Proteomes" id="UP000281899">
    <property type="component" value="Unassembled WGS sequence"/>
</dbReference>
<dbReference type="InterPro" id="IPR046551">
    <property type="entry name" value="DUF6705"/>
</dbReference>
<keyword evidence="4" id="KW-1185">Reference proteome</keyword>
<evidence type="ECO:0000256" key="1">
    <source>
        <dbReference type="SAM" id="SignalP"/>
    </source>
</evidence>
<organism evidence="3 4">
    <name type="scientific">Chryseobacterium cucumeris</name>
    <dbReference type="NCBI Taxonomy" id="1813611"/>
    <lineage>
        <taxon>Bacteria</taxon>
        <taxon>Pseudomonadati</taxon>
        <taxon>Bacteroidota</taxon>
        <taxon>Flavobacteriia</taxon>
        <taxon>Flavobacteriales</taxon>
        <taxon>Weeksellaceae</taxon>
        <taxon>Chryseobacterium group</taxon>
        <taxon>Chryseobacterium</taxon>
    </lineage>
</organism>
<comment type="caution">
    <text evidence="3">The sequence shown here is derived from an EMBL/GenBank/DDBJ whole genome shotgun (WGS) entry which is preliminary data.</text>
</comment>
<reference evidence="3 4" key="1">
    <citation type="submission" date="2018-11" db="EMBL/GenBank/DDBJ databases">
        <title>Proposal to divide the Flavobacteriaceae and reorganize its genera based on Amino Acid Identity values calculated from whole genome sequences.</title>
        <authorList>
            <person name="Nicholson A.C."/>
            <person name="Gulvik C.A."/>
            <person name="Whitney A.M."/>
            <person name="Humrighouse B.W."/>
            <person name="Bell M."/>
            <person name="Holmes B."/>
            <person name="Steigerwalt A."/>
            <person name="Villarma A."/>
            <person name="Sheth M."/>
            <person name="Batra D."/>
            <person name="Pryor J."/>
            <person name="Bernardet J.-F."/>
            <person name="Hugo C."/>
            <person name="Kampfer P."/>
            <person name="Newman J."/>
            <person name="Mcquiston J.R."/>
        </authorList>
    </citation>
    <scope>NUCLEOTIDE SEQUENCE [LARGE SCALE GENOMIC DNA]</scope>
    <source>
        <strain evidence="3 4">G0235</strain>
    </source>
</reference>
<name>A0ABX9X1W0_9FLAO</name>
<evidence type="ECO:0000313" key="3">
    <source>
        <dbReference type="EMBL" id="ROH89784.1"/>
    </source>
</evidence>
<gene>
    <name evidence="3" type="ORF">EGI15_13880</name>
</gene>
<sequence>MSIIINKMIMKKIKIILLLSFLNSFLQCKAQQFYSLNTNMKDIPQGGYVKDINNELSPFVGIYKANYQGNEVTIYISKVEYMLKKRSNKSYYMDALIVKYKVKNSSGTVLQDTQNNNSGDFYSMWSAPEENAVVLYYPGTNCGVGWGKVYLYKKNATQLSWDYRPNDSILDQQNCPGNQDIKIYLPITKDLIFTKQ</sequence>
<feature type="chain" id="PRO_5045777606" description="DUF6705 domain-containing protein" evidence="1">
    <location>
        <begin position="31"/>
        <end position="196"/>
    </location>
</feature>
<evidence type="ECO:0000313" key="4">
    <source>
        <dbReference type="Proteomes" id="UP000281899"/>
    </source>
</evidence>
<keyword evidence="1" id="KW-0732">Signal</keyword>